<evidence type="ECO:0000313" key="1">
    <source>
        <dbReference type="EMBL" id="QSX80135.1"/>
    </source>
</evidence>
<dbReference type="EMBL" id="CP071518">
    <property type="protein sequence ID" value="QSX80135.1"/>
    <property type="molecule type" value="Genomic_DNA"/>
</dbReference>
<protein>
    <submittedName>
        <fullName evidence="1">Uncharacterized protein</fullName>
    </submittedName>
</protein>
<dbReference type="AlphaFoldDB" id="A0A974Y3T7"/>
<name>A0A974Y3T7_9GAMM</name>
<gene>
    <name evidence="1" type="ORF">I8J32_014090</name>
</gene>
<keyword evidence="2" id="KW-1185">Reference proteome</keyword>
<evidence type="ECO:0000313" key="2">
    <source>
        <dbReference type="Proteomes" id="UP000639274"/>
    </source>
</evidence>
<dbReference type="RefSeq" id="WP_200615808.1">
    <property type="nucleotide sequence ID" value="NZ_CP071518.1"/>
</dbReference>
<sequence length="74" mass="8480">MRLVLHRYLPSSRASVRHAPESAVLEWDVQDQAARLRRLAALLEDSGTPLDRRRLDQVEELLSELEQGLDTMKA</sequence>
<reference evidence="1 2" key="1">
    <citation type="submission" date="2021-03" db="EMBL/GenBank/DDBJ databases">
        <title>Lysobacter sp. nov. isolated from soil of gangwondo yeongwol, south Korea.</title>
        <authorList>
            <person name="Kim K.R."/>
            <person name="Kim K.H."/>
            <person name="Jeon C.O."/>
        </authorList>
    </citation>
    <scope>NUCLEOTIDE SEQUENCE [LARGE SCALE GENOMIC DNA]</scope>
    <source>
        <strain evidence="1 2">R19</strain>
    </source>
</reference>
<accession>A0A974Y3T7</accession>
<organism evidence="1 2">
    <name type="scientific">Agrilutibacter solisilvae</name>
    <dbReference type="NCBI Taxonomy" id="2763317"/>
    <lineage>
        <taxon>Bacteria</taxon>
        <taxon>Pseudomonadati</taxon>
        <taxon>Pseudomonadota</taxon>
        <taxon>Gammaproteobacteria</taxon>
        <taxon>Lysobacterales</taxon>
        <taxon>Lysobacteraceae</taxon>
        <taxon>Agrilutibacter</taxon>
    </lineage>
</organism>
<proteinExistence type="predicted"/>
<dbReference type="KEGG" id="lsf:I8J32_014090"/>
<dbReference type="Proteomes" id="UP000639274">
    <property type="component" value="Chromosome"/>
</dbReference>